<keyword evidence="1" id="KW-1133">Transmembrane helix</keyword>
<accession>A0A1J8QHN6</accession>
<reference evidence="2 3" key="1">
    <citation type="submission" date="2016-03" db="EMBL/GenBank/DDBJ databases">
        <title>Comparative genomics of the ectomycorrhizal sister species Rhizopogon vinicolor and Rhizopogon vesiculosus (Basidiomycota: Boletales) reveals a divergence of the mating type B locus.</title>
        <authorList>
            <person name="Mujic A.B."/>
            <person name="Kuo A."/>
            <person name="Tritt A."/>
            <person name="Lipzen A."/>
            <person name="Chen C."/>
            <person name="Johnson J."/>
            <person name="Sharma A."/>
            <person name="Barry K."/>
            <person name="Grigoriev I.V."/>
            <person name="Spatafora J.W."/>
        </authorList>
    </citation>
    <scope>NUCLEOTIDE SEQUENCE [LARGE SCALE GENOMIC DNA]</scope>
    <source>
        <strain evidence="2 3">AM-OR11-056</strain>
    </source>
</reference>
<gene>
    <name evidence="2" type="ORF">AZE42_08165</name>
</gene>
<keyword evidence="1" id="KW-0472">Membrane</keyword>
<feature type="transmembrane region" description="Helical" evidence="1">
    <location>
        <begin position="205"/>
        <end position="228"/>
    </location>
</feature>
<sequence length="325" mass="36140">MSGITVKESAILAIIVECILYGISTFLFAITIWSLTYQRNSAEVARLMLVAACLLFILSTMHMAADANHVWQGFISSENADTFFADISKNTFKNAVNELETLVGDAILIYRCYIVLRRIEVTIIPILGWIAIAVTGTFTVWTVSQLPPNGADVVFIQQTRKWATSFYSMALITNFLATSILAFELWIVHRRSLRLRTTGSRAHPILILIMECGALYSMTLVAMLGTYLSASNSAYIVMDMIGQIIPITFCLIIVRTSILRFSDETSQGLFTHAGTSDRLPVTRPMKVHIDHMKMDVSDVSKASENSPSHADLIEDTYGSKVYNCP</sequence>
<protein>
    <submittedName>
        <fullName evidence="2">Uncharacterized protein</fullName>
    </submittedName>
</protein>
<feature type="transmembrane region" description="Helical" evidence="1">
    <location>
        <begin position="47"/>
        <end position="65"/>
    </location>
</feature>
<keyword evidence="1" id="KW-0812">Transmembrane</keyword>
<evidence type="ECO:0000313" key="2">
    <source>
        <dbReference type="EMBL" id="OJA20167.1"/>
    </source>
</evidence>
<dbReference type="EMBL" id="LVVM01000686">
    <property type="protein sequence ID" value="OJA20167.1"/>
    <property type="molecule type" value="Genomic_DNA"/>
</dbReference>
<dbReference type="OrthoDB" id="3357408at2759"/>
<evidence type="ECO:0000256" key="1">
    <source>
        <dbReference type="SAM" id="Phobius"/>
    </source>
</evidence>
<keyword evidence="3" id="KW-1185">Reference proteome</keyword>
<proteinExistence type="predicted"/>
<feature type="transmembrane region" description="Helical" evidence="1">
    <location>
        <begin position="234"/>
        <end position="254"/>
    </location>
</feature>
<dbReference type="AlphaFoldDB" id="A0A1J8QHN6"/>
<comment type="caution">
    <text evidence="2">The sequence shown here is derived from an EMBL/GenBank/DDBJ whole genome shotgun (WGS) entry which is preliminary data.</text>
</comment>
<feature type="transmembrane region" description="Helical" evidence="1">
    <location>
        <begin position="121"/>
        <end position="144"/>
    </location>
</feature>
<name>A0A1J8QHN6_9AGAM</name>
<feature type="transmembrane region" description="Helical" evidence="1">
    <location>
        <begin position="12"/>
        <end position="35"/>
    </location>
</feature>
<organism evidence="2 3">
    <name type="scientific">Rhizopogon vesiculosus</name>
    <dbReference type="NCBI Taxonomy" id="180088"/>
    <lineage>
        <taxon>Eukaryota</taxon>
        <taxon>Fungi</taxon>
        <taxon>Dikarya</taxon>
        <taxon>Basidiomycota</taxon>
        <taxon>Agaricomycotina</taxon>
        <taxon>Agaricomycetes</taxon>
        <taxon>Agaricomycetidae</taxon>
        <taxon>Boletales</taxon>
        <taxon>Suillineae</taxon>
        <taxon>Rhizopogonaceae</taxon>
        <taxon>Rhizopogon</taxon>
    </lineage>
</organism>
<dbReference type="Proteomes" id="UP000183567">
    <property type="component" value="Unassembled WGS sequence"/>
</dbReference>
<feature type="transmembrane region" description="Helical" evidence="1">
    <location>
        <begin position="164"/>
        <end position="185"/>
    </location>
</feature>
<evidence type="ECO:0000313" key="3">
    <source>
        <dbReference type="Proteomes" id="UP000183567"/>
    </source>
</evidence>